<feature type="transmembrane region" description="Helical" evidence="1">
    <location>
        <begin position="157"/>
        <end position="182"/>
    </location>
</feature>
<proteinExistence type="predicted"/>
<evidence type="ECO:0000313" key="2">
    <source>
        <dbReference type="EMBL" id="KAB0572617.1"/>
    </source>
</evidence>
<organism evidence="2">
    <name type="scientific">Brucella pituitosa</name>
    <dbReference type="NCBI Taxonomy" id="571256"/>
    <lineage>
        <taxon>Bacteria</taxon>
        <taxon>Pseudomonadati</taxon>
        <taxon>Pseudomonadota</taxon>
        <taxon>Alphaproteobacteria</taxon>
        <taxon>Hyphomicrobiales</taxon>
        <taxon>Brucellaceae</taxon>
        <taxon>Brucella/Ochrobactrum group</taxon>
        <taxon>Brucella</taxon>
    </lineage>
</organism>
<keyword evidence="1" id="KW-0812">Transmembrane</keyword>
<dbReference type="AlphaFoldDB" id="A0A643F3G4"/>
<dbReference type="EMBL" id="VZPE01000002">
    <property type="protein sequence ID" value="KAB0572617.1"/>
    <property type="molecule type" value="Genomic_DNA"/>
</dbReference>
<comment type="caution">
    <text evidence="2">The sequence shown here is derived from an EMBL/GenBank/DDBJ whole genome shotgun (WGS) entry which is preliminary data.</text>
</comment>
<protein>
    <submittedName>
        <fullName evidence="2">Uncharacterized protein</fullName>
    </submittedName>
</protein>
<accession>A0A643F3G4</accession>
<name>A0A643F3G4_9HYPH</name>
<sequence length="186" mass="21917">MMEVFLEIINSQIVQALLIASIIGITARLFSPKGKLIWGVSHQHYYNMPKIEGDGTFPVVTQQIWFQNLGRLPIEEIEVVINWKPQHYEIWFPREWQPSETPDKRFLLKVPSLSARELFTLSMIDTRPELPEILNVRWKGGIGRRVLMSPQRIYPMWINYLILMTLFFGLFSIFFFLLRAIIHLNS</sequence>
<gene>
    <name evidence="2" type="ORF">F7Q93_07295</name>
</gene>
<reference evidence="2" key="1">
    <citation type="submission" date="2019-09" db="EMBL/GenBank/DDBJ databases">
        <title>Draft genome sequences of 48 bacterial type strains from the CCUG.</title>
        <authorList>
            <person name="Tunovic T."/>
            <person name="Pineiro-Iglesias B."/>
            <person name="Unosson C."/>
            <person name="Inganas E."/>
            <person name="Ohlen M."/>
            <person name="Cardew S."/>
            <person name="Jensie-Markopoulos S."/>
            <person name="Salva-Serra F."/>
            <person name="Jaen-Luchoro D."/>
            <person name="Karlsson R."/>
            <person name="Svensson-Stadler L."/>
            <person name="Chun J."/>
            <person name="Moore E."/>
        </authorList>
    </citation>
    <scope>NUCLEOTIDE SEQUENCE</scope>
    <source>
        <strain evidence="2">CCUG 50899</strain>
    </source>
</reference>
<evidence type="ECO:0000256" key="1">
    <source>
        <dbReference type="SAM" id="Phobius"/>
    </source>
</evidence>
<keyword evidence="1" id="KW-1133">Transmembrane helix</keyword>
<keyword evidence="1" id="KW-0472">Membrane</keyword>